<dbReference type="AlphaFoldDB" id="A0A838CMZ4"/>
<organism evidence="1 2">
    <name type="scientific">Corynebacterium wankanglinii</name>
    <dbReference type="NCBI Taxonomy" id="2735136"/>
    <lineage>
        <taxon>Bacteria</taxon>
        <taxon>Bacillati</taxon>
        <taxon>Actinomycetota</taxon>
        <taxon>Actinomycetes</taxon>
        <taxon>Mycobacteriales</taxon>
        <taxon>Corynebacteriaceae</taxon>
        <taxon>Corynebacterium</taxon>
    </lineage>
</organism>
<dbReference type="Proteomes" id="UP000581408">
    <property type="component" value="Unassembled WGS sequence"/>
</dbReference>
<accession>A0A838CMZ4</accession>
<protein>
    <submittedName>
        <fullName evidence="1">Uncharacterized protein</fullName>
    </submittedName>
</protein>
<comment type="caution">
    <text evidence="1">The sequence shown here is derived from an EMBL/GenBank/DDBJ whole genome shotgun (WGS) entry which is preliminary data.</text>
</comment>
<reference evidence="1 2" key="1">
    <citation type="submission" date="2020-05" db="EMBL/GenBank/DDBJ databases">
        <title>Descriptions of Corynebacterium xxxx sp. nov., Corynebacterium yyyy sp. nov. and Corynebacterium zzzz sp. nov.</title>
        <authorList>
            <person name="Zhang G."/>
        </authorList>
    </citation>
    <scope>NUCLEOTIDE SEQUENCE [LARGE SCALE GENOMIC DNA]</scope>
    <source>
        <strain evidence="2">zg-915</strain>
    </source>
</reference>
<dbReference type="EMBL" id="JABFEE010000010">
    <property type="protein sequence ID" value="MBA1835910.1"/>
    <property type="molecule type" value="Genomic_DNA"/>
</dbReference>
<sequence length="80" mass="8875">MDMKRIFVRPSLQGGPSTEMAALRKELEKYGQPAGTKGTGTIVRERLTAQDVKDVFTALGNLYTTSKVDHVFVLVETMED</sequence>
<proteinExistence type="predicted"/>
<name>A0A838CMZ4_9CORY</name>
<evidence type="ECO:0000313" key="1">
    <source>
        <dbReference type="EMBL" id="MBA1835910.1"/>
    </source>
</evidence>
<dbReference type="RefSeq" id="WP_181195221.1">
    <property type="nucleotide sequence ID" value="NZ_JABFEE010000010.1"/>
</dbReference>
<evidence type="ECO:0000313" key="2">
    <source>
        <dbReference type="Proteomes" id="UP000581408"/>
    </source>
</evidence>
<gene>
    <name evidence="1" type="ORF">HMC16_09330</name>
</gene>